<keyword evidence="1" id="KW-0472">Membrane</keyword>
<dbReference type="AlphaFoldDB" id="A0A0G1Y0P7"/>
<evidence type="ECO:0000313" key="2">
    <source>
        <dbReference type="EMBL" id="KKW36715.1"/>
    </source>
</evidence>
<evidence type="ECO:0000313" key="3">
    <source>
        <dbReference type="Proteomes" id="UP000034290"/>
    </source>
</evidence>
<evidence type="ECO:0000256" key="1">
    <source>
        <dbReference type="SAM" id="Phobius"/>
    </source>
</evidence>
<feature type="transmembrane region" description="Helical" evidence="1">
    <location>
        <begin position="34"/>
        <end position="52"/>
    </location>
</feature>
<gene>
    <name evidence="2" type="ORF">UY81_C0016G0010</name>
</gene>
<name>A0A0G1Y0P7_9BACT</name>
<sequence length="278" mass="30920">MTPHSFSKFKLLNNKFKWPGFLSRKSAGFTLMEIMLVLGIFSTTVLLVVSIFTTTTTLQKRTITSQRLIADARFTLDTISREVRNSTVNYDFYQTLTDPFTGQLIWDLSTDLPPALALIDQDGNRTFFRRASLDPLDKPWAGDGDRVEVCLEANICIEDDPARYAENSGTPCNSDGDCSEADEICRPSCQVPASWSDITPEGVRLTGGNQHPSEPSGLRFMISPAVNPYALTSDGTDYQRDEQPKVTATLVTKGVGDSADERKINYLQTTISSRYYGR</sequence>
<organism evidence="2 3">
    <name type="scientific">Candidatus Giovannonibacteria bacterium GW2011_GWA2_53_7</name>
    <dbReference type="NCBI Taxonomy" id="1618650"/>
    <lineage>
        <taxon>Bacteria</taxon>
        <taxon>Candidatus Giovannoniibacteriota</taxon>
    </lineage>
</organism>
<keyword evidence="1" id="KW-1133">Transmembrane helix</keyword>
<proteinExistence type="predicted"/>
<accession>A0A0G1Y0P7</accession>
<dbReference type="Proteomes" id="UP000034290">
    <property type="component" value="Unassembled WGS sequence"/>
</dbReference>
<protein>
    <recommendedName>
        <fullName evidence="4">Type II secretion system protein</fullName>
    </recommendedName>
</protein>
<evidence type="ECO:0008006" key="4">
    <source>
        <dbReference type="Google" id="ProtNLM"/>
    </source>
</evidence>
<keyword evidence="1" id="KW-0812">Transmembrane</keyword>
<comment type="caution">
    <text evidence="2">The sequence shown here is derived from an EMBL/GenBank/DDBJ whole genome shotgun (WGS) entry which is preliminary data.</text>
</comment>
<dbReference type="EMBL" id="LCRM01000016">
    <property type="protein sequence ID" value="KKW36715.1"/>
    <property type="molecule type" value="Genomic_DNA"/>
</dbReference>
<reference evidence="2 3" key="1">
    <citation type="journal article" date="2015" name="Nature">
        <title>rRNA introns, odd ribosomes, and small enigmatic genomes across a large radiation of phyla.</title>
        <authorList>
            <person name="Brown C.T."/>
            <person name="Hug L.A."/>
            <person name="Thomas B.C."/>
            <person name="Sharon I."/>
            <person name="Castelle C.J."/>
            <person name="Singh A."/>
            <person name="Wilkins M.J."/>
            <person name="Williams K.H."/>
            <person name="Banfield J.F."/>
        </authorList>
    </citation>
    <scope>NUCLEOTIDE SEQUENCE [LARGE SCALE GENOMIC DNA]</scope>
</reference>